<proteinExistence type="predicted"/>
<keyword evidence="3" id="KW-1185">Reference proteome</keyword>
<protein>
    <submittedName>
        <fullName evidence="2">Uncharacterized protein</fullName>
    </submittedName>
</protein>
<evidence type="ECO:0000313" key="3">
    <source>
        <dbReference type="Proteomes" id="UP000190539"/>
    </source>
</evidence>
<organism evidence="2 3">
    <name type="scientific">Streptomyces tsukubensis</name>
    <dbReference type="NCBI Taxonomy" id="83656"/>
    <lineage>
        <taxon>Bacteria</taxon>
        <taxon>Bacillati</taxon>
        <taxon>Actinomycetota</taxon>
        <taxon>Actinomycetes</taxon>
        <taxon>Kitasatosporales</taxon>
        <taxon>Streptomycetaceae</taxon>
        <taxon>Streptomyces</taxon>
    </lineage>
</organism>
<reference evidence="2 3" key="1">
    <citation type="submission" date="2017-02" db="EMBL/GenBank/DDBJ databases">
        <title>Draft Genome Sequence of Streptomyces tsukubaensis F601, a Producer of the immunosuppressant tacrolimus FK506.</title>
        <authorList>
            <person name="Zong G."/>
            <person name="Zhong C."/>
            <person name="Fu J."/>
            <person name="Qin R."/>
            <person name="Cao G."/>
        </authorList>
    </citation>
    <scope>NUCLEOTIDE SEQUENCE [LARGE SCALE GENOMIC DNA]</scope>
    <source>
        <strain evidence="2 3">F601</strain>
    </source>
</reference>
<evidence type="ECO:0000256" key="1">
    <source>
        <dbReference type="SAM" id="MobiDB-lite"/>
    </source>
</evidence>
<feature type="region of interest" description="Disordered" evidence="1">
    <location>
        <begin position="65"/>
        <end position="86"/>
    </location>
</feature>
<dbReference type="EMBL" id="MVFC01000050">
    <property type="protein sequence ID" value="OON71700.1"/>
    <property type="molecule type" value="Genomic_DNA"/>
</dbReference>
<accession>A0A1V4A081</accession>
<evidence type="ECO:0000313" key="2">
    <source>
        <dbReference type="EMBL" id="OON71700.1"/>
    </source>
</evidence>
<dbReference type="OrthoDB" id="4328477at2"/>
<sequence>MADVVDADELLRRIRAARDWAAEQEVRHLSLKNDAEFATGDERAAASVSRAAYEAVRRALDEVISPGSGCSEGVRPGSGHTADDEP</sequence>
<dbReference type="Proteomes" id="UP000190539">
    <property type="component" value="Unassembled WGS sequence"/>
</dbReference>
<name>A0A1V4A081_9ACTN</name>
<gene>
    <name evidence="2" type="ORF">B1H18_32795</name>
</gene>
<dbReference type="RefSeq" id="WP_077974117.1">
    <property type="nucleotide sequence ID" value="NZ_CP045178.1"/>
</dbReference>
<comment type="caution">
    <text evidence="2">The sequence shown here is derived from an EMBL/GenBank/DDBJ whole genome shotgun (WGS) entry which is preliminary data.</text>
</comment>
<dbReference type="AlphaFoldDB" id="A0A1V4A081"/>